<dbReference type="GeneID" id="19159901"/>
<dbReference type="Gene3D" id="3.40.50.1820">
    <property type="entry name" value="alpha/beta hydrolase"/>
    <property type="match status" value="1"/>
</dbReference>
<dbReference type="PANTHER" id="PTHR48081">
    <property type="entry name" value="AB HYDROLASE SUPERFAMILY PROTEIN C4A8.06C"/>
    <property type="match status" value="1"/>
</dbReference>
<dbReference type="InterPro" id="IPR050300">
    <property type="entry name" value="GDXG_lipolytic_enzyme"/>
</dbReference>
<gene>
    <name evidence="3" type="ORF">A1O1_05024</name>
</gene>
<proteinExistence type="predicted"/>
<dbReference type="InterPro" id="IPR013094">
    <property type="entry name" value="AB_hydrolase_3"/>
</dbReference>
<dbReference type="GO" id="GO:0016787">
    <property type="term" value="F:hydrolase activity"/>
    <property type="evidence" value="ECO:0007669"/>
    <property type="project" value="UniProtKB-KW"/>
</dbReference>
<reference evidence="3 4" key="1">
    <citation type="submission" date="2013-03" db="EMBL/GenBank/DDBJ databases">
        <title>The Genome Sequence of Capronia coronata CBS 617.96.</title>
        <authorList>
            <consortium name="The Broad Institute Genomics Platform"/>
            <person name="Cuomo C."/>
            <person name="de Hoog S."/>
            <person name="Gorbushina A."/>
            <person name="Walker B."/>
            <person name="Young S.K."/>
            <person name="Zeng Q."/>
            <person name="Gargeya S."/>
            <person name="Fitzgerald M."/>
            <person name="Haas B."/>
            <person name="Abouelleil A."/>
            <person name="Allen A.W."/>
            <person name="Alvarado L."/>
            <person name="Arachchi H.M."/>
            <person name="Berlin A.M."/>
            <person name="Chapman S.B."/>
            <person name="Gainer-Dewar J."/>
            <person name="Goldberg J."/>
            <person name="Griggs A."/>
            <person name="Gujja S."/>
            <person name="Hansen M."/>
            <person name="Howarth C."/>
            <person name="Imamovic A."/>
            <person name="Ireland A."/>
            <person name="Larimer J."/>
            <person name="McCowan C."/>
            <person name="Murphy C."/>
            <person name="Pearson M."/>
            <person name="Poon T.W."/>
            <person name="Priest M."/>
            <person name="Roberts A."/>
            <person name="Saif S."/>
            <person name="Shea T."/>
            <person name="Sisk P."/>
            <person name="Sykes S."/>
            <person name="Wortman J."/>
            <person name="Nusbaum C."/>
            <person name="Birren B."/>
        </authorList>
    </citation>
    <scope>NUCLEOTIDE SEQUENCE [LARGE SCALE GENOMIC DNA]</scope>
    <source>
        <strain evidence="3 4">CBS 617.96</strain>
    </source>
</reference>
<dbReference type="InterPro" id="IPR029058">
    <property type="entry name" value="AB_hydrolase_fold"/>
</dbReference>
<dbReference type="eggNOG" id="KOG1515">
    <property type="taxonomic scope" value="Eukaryota"/>
</dbReference>
<sequence length="355" mass="39423">MSYLDKESILALGQIDPEFKAFIGTVNMPPVDYEKVDLHEFKRSVEQRNAEAMEVLGSPPPQIKQSELQYPTRDGAKLRAKLYQPTNPPKNGSPLIVMFHGGGFCVGTPEGEEQTCRNFVQAFGATCISASYRLAPEYRFPYAPKDAWDCLKWAAANAKSWGADPAVGFVVGGTSAGGNITAVLAHVARDEKLSPPLTGQYLAIPTVVTPNKLPEKYRPYHLSYEQNKDAPILSLAAMDMFMKRGYQPDEDDGVWFSPFNHPNGHKDLPPAFFQIDGMDPLRDEGLIYERVLREENGIKTKLNVYPGLPHGHWGFFPFLKSSQKFRKEQVEGMGWLLGREPDFTNVIVAGAAASL</sequence>
<dbReference type="PANTHER" id="PTHR48081:SF8">
    <property type="entry name" value="ALPHA_BETA HYDROLASE FOLD-3 DOMAIN-CONTAINING PROTEIN-RELATED"/>
    <property type="match status" value="1"/>
</dbReference>
<keyword evidence="4" id="KW-1185">Reference proteome</keyword>
<feature type="domain" description="Alpha/beta hydrolase fold-3" evidence="2">
    <location>
        <begin position="96"/>
        <end position="312"/>
    </location>
</feature>
<evidence type="ECO:0000256" key="1">
    <source>
        <dbReference type="ARBA" id="ARBA00022801"/>
    </source>
</evidence>
<dbReference type="Pfam" id="PF07859">
    <property type="entry name" value="Abhydrolase_3"/>
    <property type="match status" value="1"/>
</dbReference>
<name>W9YFR0_9EURO</name>
<organism evidence="3 4">
    <name type="scientific">Capronia coronata CBS 617.96</name>
    <dbReference type="NCBI Taxonomy" id="1182541"/>
    <lineage>
        <taxon>Eukaryota</taxon>
        <taxon>Fungi</taxon>
        <taxon>Dikarya</taxon>
        <taxon>Ascomycota</taxon>
        <taxon>Pezizomycotina</taxon>
        <taxon>Eurotiomycetes</taxon>
        <taxon>Chaetothyriomycetidae</taxon>
        <taxon>Chaetothyriales</taxon>
        <taxon>Herpotrichiellaceae</taxon>
        <taxon>Capronia</taxon>
    </lineage>
</organism>
<dbReference type="Proteomes" id="UP000019484">
    <property type="component" value="Unassembled WGS sequence"/>
</dbReference>
<accession>W9YFR0</accession>
<dbReference type="SUPFAM" id="SSF53474">
    <property type="entry name" value="alpha/beta-Hydrolases"/>
    <property type="match status" value="1"/>
</dbReference>
<evidence type="ECO:0000313" key="3">
    <source>
        <dbReference type="EMBL" id="EXJ88096.1"/>
    </source>
</evidence>
<dbReference type="RefSeq" id="XP_007724102.1">
    <property type="nucleotide sequence ID" value="XM_007725912.1"/>
</dbReference>
<keyword evidence="1" id="KW-0378">Hydrolase</keyword>
<evidence type="ECO:0000313" key="4">
    <source>
        <dbReference type="Proteomes" id="UP000019484"/>
    </source>
</evidence>
<dbReference type="EMBL" id="AMWN01000004">
    <property type="protein sequence ID" value="EXJ88096.1"/>
    <property type="molecule type" value="Genomic_DNA"/>
</dbReference>
<evidence type="ECO:0000259" key="2">
    <source>
        <dbReference type="Pfam" id="PF07859"/>
    </source>
</evidence>
<comment type="caution">
    <text evidence="3">The sequence shown here is derived from an EMBL/GenBank/DDBJ whole genome shotgun (WGS) entry which is preliminary data.</text>
</comment>
<dbReference type="HOGENOM" id="CLU_012494_6_3_1"/>
<dbReference type="AlphaFoldDB" id="W9YFR0"/>
<dbReference type="OrthoDB" id="408631at2759"/>
<dbReference type="STRING" id="1182541.W9YFR0"/>
<protein>
    <recommendedName>
        <fullName evidence="2">Alpha/beta hydrolase fold-3 domain-containing protein</fullName>
    </recommendedName>
</protein>